<dbReference type="PANTHER" id="PTHR32226">
    <property type="entry name" value="TELO2-INTERACTING PROTEIN 2"/>
    <property type="match status" value="1"/>
</dbReference>
<dbReference type="GO" id="GO:0005634">
    <property type="term" value="C:nucleus"/>
    <property type="evidence" value="ECO:0007669"/>
    <property type="project" value="TreeGrafter"/>
</dbReference>
<keyword evidence="4" id="KW-1185">Reference proteome</keyword>
<evidence type="ECO:0000313" key="3">
    <source>
        <dbReference type="EMBL" id="SPO24652.1"/>
    </source>
</evidence>
<protein>
    <submittedName>
        <fullName evidence="3">Uncharacterized protein</fullName>
    </submittedName>
</protein>
<dbReference type="AlphaFoldDB" id="A0A5C3E2D5"/>
<dbReference type="GO" id="GO:0110078">
    <property type="term" value="C:TTT Hsp90 cochaperone complex"/>
    <property type="evidence" value="ECO:0007669"/>
    <property type="project" value="InterPro"/>
</dbReference>
<dbReference type="InterPro" id="IPR018870">
    <property type="entry name" value="Tti2"/>
</dbReference>
<dbReference type="EMBL" id="OOIN01000008">
    <property type="protein sequence ID" value="SPO24652.1"/>
    <property type="molecule type" value="Genomic_DNA"/>
</dbReference>
<evidence type="ECO:0000313" key="4">
    <source>
        <dbReference type="Proteomes" id="UP000324022"/>
    </source>
</evidence>
<gene>
    <name evidence="3" type="ORF">UTRI_01618_B</name>
</gene>
<sequence length="673" mass="73559">MVNLPKPSFFSNSAGIEVLPRTSPIHHVPPSSASPCCYRFGLTTLPQDAEASQTDDLRKTLSELFTLSRLLSIPSLFGRGDGQAWTHSEEHYPALLQWREQHVPSLLSRVALLLGKLNASTLSQEEDSAETSLVLGHVVCAVSRYLPPIFTGSGKPSDSSASNVVEMDDGWISLASQSTAKNILSNLRTPTPSIHTIGPSNIARALLADYIKPIFRETASSSSGSTSAIDPTTGRKKAPAAGSDLVSHLDTHLGQHRFQSADEDNDASNFAPTRFRFPVSAESMRCSAEKLGLTQGAEQSLMERNEALGCVNVLAWCMDNLQLKSEGDWSSVWPLVVPPLLTLMEHPQPRFRVRGAVLAHRLLLWPSLNQDGDDGDGPDVSRRETALANMLIRTGIGSLLEQALHVNLTFIHDETYAPSLLSHSIGALRQLILITTHPIAYRDPGQQSFDPPSILKDTTTSHSVTGLTLDKPDDCGERRHEALNRLVSESILSSWSYLPLPPSSTRLGRELVNVTCSAYLTLIDDLTPPAFGGGGIGGVSRFLDVSLDWIFRSWMSNVGFDHTDQMPSTMAVLNLAGRLLFSRDTKQRLGSTTRFTSLILSSVAKCFISALESPLRTSTIRTEASGQAEWTELEKHLSEFLVSLARIDTSVEERWKELVGLDQRLGVLVTSQR</sequence>
<dbReference type="OrthoDB" id="6417021at2759"/>
<comment type="similarity">
    <text evidence="1">Belongs to the TTI2 family.</text>
</comment>
<dbReference type="PANTHER" id="PTHR32226:SF2">
    <property type="entry name" value="TELO2-INTERACTING PROTEIN 2"/>
    <property type="match status" value="1"/>
</dbReference>
<evidence type="ECO:0000256" key="1">
    <source>
        <dbReference type="ARBA" id="ARBA00034736"/>
    </source>
</evidence>
<reference evidence="3 4" key="1">
    <citation type="submission" date="2018-03" db="EMBL/GenBank/DDBJ databases">
        <authorList>
            <person name="Guldener U."/>
        </authorList>
    </citation>
    <scope>NUCLEOTIDE SEQUENCE [LARGE SCALE GENOMIC DNA]</scope>
    <source>
        <strain evidence="3 4">NBRC100155</strain>
    </source>
</reference>
<dbReference type="Proteomes" id="UP000324022">
    <property type="component" value="Unassembled WGS sequence"/>
</dbReference>
<accession>A0A5C3E2D5</accession>
<name>A0A5C3E2D5_9BASI</name>
<organism evidence="3 4">
    <name type="scientific">Ustilago trichophora</name>
    <dbReference type="NCBI Taxonomy" id="86804"/>
    <lineage>
        <taxon>Eukaryota</taxon>
        <taxon>Fungi</taxon>
        <taxon>Dikarya</taxon>
        <taxon>Basidiomycota</taxon>
        <taxon>Ustilaginomycotina</taxon>
        <taxon>Ustilaginomycetes</taxon>
        <taxon>Ustilaginales</taxon>
        <taxon>Ustilaginaceae</taxon>
        <taxon>Ustilago</taxon>
    </lineage>
</organism>
<evidence type="ECO:0000256" key="2">
    <source>
        <dbReference type="SAM" id="MobiDB-lite"/>
    </source>
</evidence>
<dbReference type="GO" id="GO:0005829">
    <property type="term" value="C:cytosol"/>
    <property type="evidence" value="ECO:0007669"/>
    <property type="project" value="TreeGrafter"/>
</dbReference>
<feature type="region of interest" description="Disordered" evidence="2">
    <location>
        <begin position="220"/>
        <end position="243"/>
    </location>
</feature>
<proteinExistence type="inferred from homology"/>
<dbReference type="Pfam" id="PF10521">
    <property type="entry name" value="Tti2"/>
    <property type="match status" value="1"/>
</dbReference>